<dbReference type="PANTHER" id="PTHR16305:SF35">
    <property type="entry name" value="TRANSCRIPTIONAL ACTIVATOR DOMAIN"/>
    <property type="match status" value="1"/>
</dbReference>
<evidence type="ECO:0000256" key="1">
    <source>
        <dbReference type="ARBA" id="ARBA00022741"/>
    </source>
</evidence>
<dbReference type="PANTHER" id="PTHR16305">
    <property type="entry name" value="TESTICULAR SOLUBLE ADENYLYL CYCLASE"/>
    <property type="match status" value="1"/>
</dbReference>
<evidence type="ECO:0000259" key="3">
    <source>
        <dbReference type="PROSITE" id="PS50043"/>
    </source>
</evidence>
<dbReference type="PROSITE" id="PS50043">
    <property type="entry name" value="HTH_LUXR_2"/>
    <property type="match status" value="1"/>
</dbReference>
<dbReference type="InterPro" id="IPR000792">
    <property type="entry name" value="Tscrpt_reg_LuxR_C"/>
</dbReference>
<comment type="caution">
    <text evidence="4">The sequence shown here is derived from an EMBL/GenBank/DDBJ whole genome shotgun (WGS) entry which is preliminary data.</text>
</comment>
<dbReference type="EMBL" id="BAAAYU010000005">
    <property type="protein sequence ID" value="GAA3637800.1"/>
    <property type="molecule type" value="Genomic_DNA"/>
</dbReference>
<dbReference type="SUPFAM" id="SSF46894">
    <property type="entry name" value="C-terminal effector domain of the bipartite response regulators"/>
    <property type="match status" value="1"/>
</dbReference>
<dbReference type="Pfam" id="PF13191">
    <property type="entry name" value="AAA_16"/>
    <property type="match status" value="1"/>
</dbReference>
<accession>A0ABP7AR90</accession>
<evidence type="ECO:0000313" key="5">
    <source>
        <dbReference type="Proteomes" id="UP001501697"/>
    </source>
</evidence>
<dbReference type="SUPFAM" id="SSF52540">
    <property type="entry name" value="P-loop containing nucleoside triphosphate hydrolases"/>
    <property type="match status" value="1"/>
</dbReference>
<keyword evidence="1" id="KW-0547">Nucleotide-binding</keyword>
<dbReference type="InterPro" id="IPR027417">
    <property type="entry name" value="P-loop_NTPase"/>
</dbReference>
<keyword evidence="2" id="KW-0067">ATP-binding</keyword>
<evidence type="ECO:0000313" key="4">
    <source>
        <dbReference type="EMBL" id="GAA3637800.1"/>
    </source>
</evidence>
<dbReference type="Pfam" id="PF00196">
    <property type="entry name" value="GerE"/>
    <property type="match status" value="1"/>
</dbReference>
<reference evidence="5" key="1">
    <citation type="journal article" date="2019" name="Int. J. Syst. Evol. Microbiol.">
        <title>The Global Catalogue of Microorganisms (GCM) 10K type strain sequencing project: providing services to taxonomists for standard genome sequencing and annotation.</title>
        <authorList>
            <consortium name="The Broad Institute Genomics Platform"/>
            <consortium name="The Broad Institute Genome Sequencing Center for Infectious Disease"/>
            <person name="Wu L."/>
            <person name="Ma J."/>
        </authorList>
    </citation>
    <scope>NUCLEOTIDE SEQUENCE [LARGE SCALE GENOMIC DNA]</scope>
    <source>
        <strain evidence="5">JCM 16544</strain>
    </source>
</reference>
<evidence type="ECO:0000256" key="2">
    <source>
        <dbReference type="ARBA" id="ARBA00022840"/>
    </source>
</evidence>
<dbReference type="InterPro" id="IPR036388">
    <property type="entry name" value="WH-like_DNA-bd_sf"/>
</dbReference>
<keyword evidence="5" id="KW-1185">Reference proteome</keyword>
<dbReference type="InterPro" id="IPR016032">
    <property type="entry name" value="Sig_transdc_resp-reg_C-effctor"/>
</dbReference>
<dbReference type="RefSeq" id="WP_344738387.1">
    <property type="nucleotide sequence ID" value="NZ_BAAAYU010000005.1"/>
</dbReference>
<dbReference type="Proteomes" id="UP001501697">
    <property type="component" value="Unassembled WGS sequence"/>
</dbReference>
<feature type="domain" description="HTH luxR-type" evidence="3">
    <location>
        <begin position="854"/>
        <end position="919"/>
    </location>
</feature>
<dbReference type="Gene3D" id="1.10.10.10">
    <property type="entry name" value="Winged helix-like DNA-binding domain superfamily/Winged helix DNA-binding domain"/>
    <property type="match status" value="1"/>
</dbReference>
<dbReference type="SMART" id="SM00421">
    <property type="entry name" value="HTH_LUXR"/>
    <property type="match status" value="1"/>
</dbReference>
<name>A0ABP7AR90_9MICO</name>
<sequence length="919" mass="97546">MRIGAQQYRDRIDDTRMLGRAAELDRLRALFSGARNGVGGALLVEGDPGIGKTTLIDEALADQSWLRVIRAQGVDVEAAIPYGALQRLGRALSGYAEDIPETQRAALRVAVGLDDGNPPQTPLVGLGTLSVLARAADDKPTVCIVDDAQQVDAESLLVIGFVARRLSAESACVVVASRPDERVARLLAGVPRLELGGLDGEDAAVLLRGAVDGELDPTIAADYVQYTGGNPLALRELAAEWSADELTASALAHSPVPIGRRLDQIYSARLSELPEQTRAWLLLAATESTGDLEAVGHAAAEVGVDPASYRPAEAIDFVTVRDQVTFRHPLIRSAVYAAAGSDERRRAHRALSLHARENDRIELAAWHAAAAVDGLDPQVADEVAAAADLAASRGGVLSRAHLMARAAELTPDRRLRSERALAAAEAALSAGAGTLALRLVANAEVDVLGAVGRGRRLIVEAMCGLYLADPTILRGGLSMLLQAAALLRDSAPEVARRALLLAVNNATVTEDRATDAEIGDLARAIRSLPSADDPASLVLHGVSAFILDPYPDAVPSLRAALAALETLGDEQVLEFAFSVTVPSIALWDWDAASRLLRRVADVGRRIGALREADGALWTLSAVELSRTNPALAATYIDQSQELRRALGSVDDQAVNAALMAWQGVPLPIVEQVTHAINEAGWGGIARMAHAAIAIQEIAAGEYAQAFERLTPLVRHPFMQAGFFYRADYVEAAARSGNLAAARAATDQISQFAETSGSPAALGHLERARALLADDSGAEAHYVESVRLLDTPGHRGDAARTRLLHGEWLRRQRRRSDARIELRSALDTFELQGATAFAERARRELLAAGATAVQGAVSEPLLTAQETEVARLAAAGATNAEIGATLFISANTVDYHLRKVFRKLGVASRRQLADRLADDA</sequence>
<dbReference type="CDD" id="cd06170">
    <property type="entry name" value="LuxR_C_like"/>
    <property type="match status" value="1"/>
</dbReference>
<gene>
    <name evidence="4" type="ORF">GCM10022200_21470</name>
</gene>
<organism evidence="4 5">
    <name type="scientific">Microbacterium awajiense</name>
    <dbReference type="NCBI Taxonomy" id="415214"/>
    <lineage>
        <taxon>Bacteria</taxon>
        <taxon>Bacillati</taxon>
        <taxon>Actinomycetota</taxon>
        <taxon>Actinomycetes</taxon>
        <taxon>Micrococcales</taxon>
        <taxon>Microbacteriaceae</taxon>
        <taxon>Microbacterium</taxon>
    </lineage>
</organism>
<dbReference type="PRINTS" id="PR00038">
    <property type="entry name" value="HTHLUXR"/>
</dbReference>
<dbReference type="InterPro" id="IPR041664">
    <property type="entry name" value="AAA_16"/>
</dbReference>
<protein>
    <submittedName>
        <fullName evidence="4">LuxR family transcriptional regulator</fullName>
    </submittedName>
</protein>
<proteinExistence type="predicted"/>